<keyword evidence="2" id="KW-0328">Glycosyltransferase</keyword>
<evidence type="ECO:0000313" key="4">
    <source>
        <dbReference type="EMBL" id="KAH8516427.1"/>
    </source>
</evidence>
<keyword evidence="5" id="KW-1185">Reference proteome</keyword>
<keyword evidence="3" id="KW-0808">Transferase</keyword>
<evidence type="ECO:0000256" key="2">
    <source>
        <dbReference type="ARBA" id="ARBA00022676"/>
    </source>
</evidence>
<sequence>MDSEEKQIHVMFLPYLAPGHMMPMVDMARLLAGNGLKVTIITTTMNATLFKNAIDRDIKSGRQISLATLRFPSIGAGLPEGCENLSSTTTPEMTLKLFHGIELLQPHIKMILQKHRPDCIASDYLFPWTVDVAIELGIPRLAFNGSGFFNLCVANSIDCHRPHNNVTSETEQFVIPGLPDKVTITRSQLPDIVKGENEVFSALFDKLKEAERKSFGVLMNSFYELEPAYADHFRKVTGIKSRHSFIWAVGKILKSDNEDNNLDRQQDWWLPEEYEDRLKNRVPVGNETWKVWANEESPLINRDKIEKAVRIVMGDTDEAIEMRKQASRLAEFAKMTIEEGGSSSNDLKALIEDIRTYKHATGRGESR</sequence>
<proteinExistence type="inferred from homology"/>
<comment type="caution">
    <text evidence="4">The sequence shown here is derived from an EMBL/GenBank/DDBJ whole genome shotgun (WGS) entry which is preliminary data.</text>
</comment>
<dbReference type="PANTHER" id="PTHR48047">
    <property type="entry name" value="GLYCOSYLTRANSFERASE"/>
    <property type="match status" value="1"/>
</dbReference>
<reference evidence="4" key="1">
    <citation type="journal article" date="2021" name="J. Hered.">
        <title>Genome Assembly of Salicaceae Populus deltoides (Eastern Cottonwood) I-69 Based on Nanopore Sequencing and Hi-C Technologies.</title>
        <authorList>
            <person name="Bai S."/>
            <person name="Wu H."/>
            <person name="Zhang J."/>
            <person name="Pan Z."/>
            <person name="Zhao W."/>
            <person name="Li Z."/>
            <person name="Tong C."/>
        </authorList>
    </citation>
    <scope>NUCLEOTIDE SEQUENCE</scope>
    <source>
        <tissue evidence="4">Leaf</tissue>
    </source>
</reference>
<evidence type="ECO:0000256" key="3">
    <source>
        <dbReference type="ARBA" id="ARBA00022679"/>
    </source>
</evidence>
<protein>
    <submittedName>
        <fullName evidence="4">Uncharacterized protein</fullName>
    </submittedName>
</protein>
<evidence type="ECO:0000256" key="1">
    <source>
        <dbReference type="ARBA" id="ARBA00009995"/>
    </source>
</evidence>
<accession>A0A8T2ZG50</accession>
<gene>
    <name evidence="4" type="ORF">H0E87_004684</name>
</gene>
<dbReference type="PANTHER" id="PTHR48047:SF45">
    <property type="entry name" value="SCOPOLETIN GLUCOSYLTRANSFERASE-LIKE"/>
    <property type="match status" value="1"/>
</dbReference>
<comment type="similarity">
    <text evidence="1">Belongs to the UDP-glycosyltransferase family.</text>
</comment>
<dbReference type="AlphaFoldDB" id="A0A8T2ZG50"/>
<dbReference type="Gene3D" id="3.40.50.2000">
    <property type="entry name" value="Glycogen Phosphorylase B"/>
    <property type="match status" value="3"/>
</dbReference>
<dbReference type="SUPFAM" id="SSF53756">
    <property type="entry name" value="UDP-Glycosyltransferase/glycogen phosphorylase"/>
    <property type="match status" value="1"/>
</dbReference>
<organism evidence="4 5">
    <name type="scientific">Populus deltoides</name>
    <name type="common">Eastern poplar</name>
    <name type="synonym">Eastern cottonwood</name>
    <dbReference type="NCBI Taxonomy" id="3696"/>
    <lineage>
        <taxon>Eukaryota</taxon>
        <taxon>Viridiplantae</taxon>
        <taxon>Streptophyta</taxon>
        <taxon>Embryophyta</taxon>
        <taxon>Tracheophyta</taxon>
        <taxon>Spermatophyta</taxon>
        <taxon>Magnoliopsida</taxon>
        <taxon>eudicotyledons</taxon>
        <taxon>Gunneridae</taxon>
        <taxon>Pentapetalae</taxon>
        <taxon>rosids</taxon>
        <taxon>fabids</taxon>
        <taxon>Malpighiales</taxon>
        <taxon>Salicaceae</taxon>
        <taxon>Saliceae</taxon>
        <taxon>Populus</taxon>
    </lineage>
</organism>
<dbReference type="FunFam" id="3.40.50.2000:FF:000071">
    <property type="entry name" value="Glycosyltransferase"/>
    <property type="match status" value="1"/>
</dbReference>
<dbReference type="Proteomes" id="UP000807159">
    <property type="component" value="Chromosome 2"/>
</dbReference>
<evidence type="ECO:0000313" key="5">
    <source>
        <dbReference type="Proteomes" id="UP000807159"/>
    </source>
</evidence>
<dbReference type="EMBL" id="JACEGQ020000002">
    <property type="protein sequence ID" value="KAH8516427.1"/>
    <property type="molecule type" value="Genomic_DNA"/>
</dbReference>
<name>A0A8T2ZG50_POPDE</name>
<dbReference type="GO" id="GO:0035251">
    <property type="term" value="F:UDP-glucosyltransferase activity"/>
    <property type="evidence" value="ECO:0007669"/>
    <property type="project" value="TreeGrafter"/>
</dbReference>